<evidence type="ECO:0000313" key="3">
    <source>
        <dbReference type="Proteomes" id="UP001152795"/>
    </source>
</evidence>
<organism evidence="2 3">
    <name type="scientific">Paramuricea clavata</name>
    <name type="common">Red gorgonian</name>
    <name type="synonym">Violescent sea-whip</name>
    <dbReference type="NCBI Taxonomy" id="317549"/>
    <lineage>
        <taxon>Eukaryota</taxon>
        <taxon>Metazoa</taxon>
        <taxon>Cnidaria</taxon>
        <taxon>Anthozoa</taxon>
        <taxon>Octocorallia</taxon>
        <taxon>Malacalcyonacea</taxon>
        <taxon>Plexauridae</taxon>
        <taxon>Paramuricea</taxon>
    </lineage>
</organism>
<dbReference type="EMBL" id="CACRXK020000929">
    <property type="protein sequence ID" value="CAB3985838.1"/>
    <property type="molecule type" value="Genomic_DNA"/>
</dbReference>
<dbReference type="OrthoDB" id="10224009at2759"/>
<feature type="region of interest" description="Disordered" evidence="1">
    <location>
        <begin position="82"/>
        <end position="123"/>
    </location>
</feature>
<dbReference type="AlphaFoldDB" id="A0A7D9DI63"/>
<protein>
    <submittedName>
        <fullName evidence="2">Uncharacterized protein</fullName>
    </submittedName>
</protein>
<reference evidence="2" key="1">
    <citation type="submission" date="2020-04" db="EMBL/GenBank/DDBJ databases">
        <authorList>
            <person name="Alioto T."/>
            <person name="Alioto T."/>
            <person name="Gomez Garrido J."/>
        </authorList>
    </citation>
    <scope>NUCLEOTIDE SEQUENCE</scope>
    <source>
        <strain evidence="2">A484AB</strain>
    </source>
</reference>
<gene>
    <name evidence="2" type="ORF">PACLA_8A013447</name>
</gene>
<sequence length="431" mass="47887">MDNQSHAISVSRLKSGHEKNKRGICLTCFGNGKKGKCSIAHFNPSSIERHKNTVHSGVQALIVRNDDLRARHAVKLLNENESLIKPVPPLPGKTSGEKDQEQLNRNEDSHDQTTEQDKEMSGESSKCLLDEDIWTIPPPLSSLIPLSEEDPLIDKEESLTSQPNTQSAVDKFFVSSKEIAQSSEPSIKELSGKLDKVLNLLSVSATNTEAVPKGSRGSSKAIPKKQILPRASLAILLQKYSEFLDLNKDIELVGDSEDKTWQQLVLSTPMPSTGLPPHFYITAEKSTNHRVTNQVSMVCPVVDGERKAIPLATRQVHKDSSGHGGLGDELAEKVFEDLDKHAKIDKDTPDHDNTEITEYKIAGTDFVYDLLGTIDLLWPLALLMIWGQLEWCPVWKFPSWIPLVEEQLRQVAKEVIKDGPAHSVCPHLHEH</sequence>
<evidence type="ECO:0000313" key="2">
    <source>
        <dbReference type="EMBL" id="CAB3985838.1"/>
    </source>
</evidence>
<name>A0A7D9DI63_PARCT</name>
<proteinExistence type="predicted"/>
<accession>A0A7D9DI63</accession>
<dbReference type="Proteomes" id="UP001152795">
    <property type="component" value="Unassembled WGS sequence"/>
</dbReference>
<comment type="caution">
    <text evidence="2">The sequence shown here is derived from an EMBL/GenBank/DDBJ whole genome shotgun (WGS) entry which is preliminary data.</text>
</comment>
<evidence type="ECO:0000256" key="1">
    <source>
        <dbReference type="SAM" id="MobiDB-lite"/>
    </source>
</evidence>
<keyword evidence="3" id="KW-1185">Reference proteome</keyword>
<feature type="compositionally biased region" description="Basic and acidic residues" evidence="1">
    <location>
        <begin position="95"/>
        <end position="121"/>
    </location>
</feature>